<reference evidence="10" key="1">
    <citation type="submission" date="2022-01" db="EMBL/GenBank/DDBJ databases">
        <title>Genome Sequence Resource for Two Populations of Ditylenchus destructor, the Migratory Endoparasitic Phytonematode.</title>
        <authorList>
            <person name="Zhang H."/>
            <person name="Lin R."/>
            <person name="Xie B."/>
        </authorList>
    </citation>
    <scope>NUCLEOTIDE SEQUENCE</scope>
    <source>
        <strain evidence="10">BazhouSP</strain>
    </source>
</reference>
<evidence type="ECO:0000313" key="11">
    <source>
        <dbReference type="Proteomes" id="UP001201812"/>
    </source>
</evidence>
<evidence type="ECO:0000259" key="9">
    <source>
        <dbReference type="Pfam" id="PF10502"/>
    </source>
</evidence>
<keyword evidence="4" id="KW-0378">Hydrolase</keyword>
<evidence type="ECO:0000256" key="8">
    <source>
        <dbReference type="PIRSR" id="PIRSR600223-1"/>
    </source>
</evidence>
<dbReference type="PANTHER" id="PTHR12383:SF16">
    <property type="entry name" value="MITOCHONDRIAL INNER MEMBRANE PROTEASE SUBUNIT 1"/>
    <property type="match status" value="1"/>
</dbReference>
<evidence type="ECO:0000256" key="7">
    <source>
        <dbReference type="ARBA" id="ARBA00038445"/>
    </source>
</evidence>
<dbReference type="EMBL" id="JAKKPZ010000054">
    <property type="protein sequence ID" value="KAI1705695.1"/>
    <property type="molecule type" value="Genomic_DNA"/>
</dbReference>
<name>A0AAD4MTW5_9BILA</name>
<dbReference type="PRINTS" id="PR00727">
    <property type="entry name" value="LEADERPTASE"/>
</dbReference>
<feature type="active site" evidence="8">
    <location>
        <position position="41"/>
    </location>
</feature>
<accession>A0AAD4MTW5</accession>
<evidence type="ECO:0000256" key="6">
    <source>
        <dbReference type="ARBA" id="ARBA00023136"/>
    </source>
</evidence>
<dbReference type="InterPro" id="IPR052064">
    <property type="entry name" value="Mito_IMP1_subunit"/>
</dbReference>
<keyword evidence="6" id="KW-0472">Membrane</keyword>
<dbReference type="Pfam" id="PF10502">
    <property type="entry name" value="Peptidase_S26"/>
    <property type="match status" value="2"/>
</dbReference>
<dbReference type="Gene3D" id="2.10.109.10">
    <property type="entry name" value="Umud Fragment, subunit A"/>
    <property type="match status" value="1"/>
</dbReference>
<evidence type="ECO:0000256" key="5">
    <source>
        <dbReference type="ARBA" id="ARBA00023128"/>
    </source>
</evidence>
<evidence type="ECO:0000256" key="4">
    <source>
        <dbReference type="ARBA" id="ARBA00022801"/>
    </source>
</evidence>
<dbReference type="SUPFAM" id="SSF51306">
    <property type="entry name" value="LexA/Signal peptidase"/>
    <property type="match status" value="1"/>
</dbReference>
<dbReference type="GO" id="GO:0042720">
    <property type="term" value="C:mitochondrial inner membrane peptidase complex"/>
    <property type="evidence" value="ECO:0007669"/>
    <property type="project" value="TreeGrafter"/>
</dbReference>
<dbReference type="InterPro" id="IPR019533">
    <property type="entry name" value="Peptidase_S26"/>
</dbReference>
<dbReference type="CDD" id="cd06530">
    <property type="entry name" value="S26_SPase_I"/>
    <property type="match status" value="1"/>
</dbReference>
<proteinExistence type="inferred from homology"/>
<gene>
    <name evidence="10" type="ORF">DdX_13489</name>
</gene>
<feature type="domain" description="Peptidase S26" evidence="9">
    <location>
        <begin position="89"/>
        <end position="140"/>
    </location>
</feature>
<feature type="active site" evidence="8">
    <location>
        <position position="84"/>
    </location>
</feature>
<dbReference type="GO" id="GO:0006627">
    <property type="term" value="P:protein processing involved in protein targeting to mitochondrion"/>
    <property type="evidence" value="ECO:0007669"/>
    <property type="project" value="TreeGrafter"/>
</dbReference>
<evidence type="ECO:0000256" key="2">
    <source>
        <dbReference type="ARBA" id="ARBA00011805"/>
    </source>
</evidence>
<dbReference type="AlphaFoldDB" id="A0AAD4MTW5"/>
<dbReference type="PANTHER" id="PTHR12383">
    <property type="entry name" value="PROTEASE FAMILY S26 MITOCHONDRIAL INNER MEMBRANE PROTEASE-RELATED"/>
    <property type="match status" value="1"/>
</dbReference>
<dbReference type="InterPro" id="IPR000223">
    <property type="entry name" value="Pept_S26A_signal_pept_1"/>
</dbReference>
<keyword evidence="11" id="KW-1185">Reference proteome</keyword>
<dbReference type="GO" id="GO:0004252">
    <property type="term" value="F:serine-type endopeptidase activity"/>
    <property type="evidence" value="ECO:0007669"/>
    <property type="project" value="InterPro"/>
</dbReference>
<keyword evidence="3" id="KW-0999">Mitochondrion inner membrane</keyword>
<evidence type="ECO:0000313" key="10">
    <source>
        <dbReference type="EMBL" id="KAI1705695.1"/>
    </source>
</evidence>
<comment type="caution">
    <text evidence="10">The sequence shown here is derived from an EMBL/GenBank/DDBJ whole genome shotgun (WGS) entry which is preliminary data.</text>
</comment>
<comment type="subcellular location">
    <subcellularLocation>
        <location evidence="1">Mitochondrion inner membrane</location>
    </subcellularLocation>
</comment>
<evidence type="ECO:0000256" key="1">
    <source>
        <dbReference type="ARBA" id="ARBA00004273"/>
    </source>
</evidence>
<keyword evidence="5" id="KW-0496">Mitochondrion</keyword>
<comment type="subunit">
    <text evidence="2">Heterodimer of 2 subunits, IMMPL1 and IMMPL2.</text>
</comment>
<organism evidence="10 11">
    <name type="scientific">Ditylenchus destructor</name>
    <dbReference type="NCBI Taxonomy" id="166010"/>
    <lineage>
        <taxon>Eukaryota</taxon>
        <taxon>Metazoa</taxon>
        <taxon>Ecdysozoa</taxon>
        <taxon>Nematoda</taxon>
        <taxon>Chromadorea</taxon>
        <taxon>Rhabditida</taxon>
        <taxon>Tylenchina</taxon>
        <taxon>Tylenchomorpha</taxon>
        <taxon>Sphaerularioidea</taxon>
        <taxon>Anguinidae</taxon>
        <taxon>Anguininae</taxon>
        <taxon>Ditylenchus</taxon>
    </lineage>
</organism>
<protein>
    <submittedName>
        <fullName evidence="10">Peptidase s24-like domain-containing protein</fullName>
    </submittedName>
</protein>
<comment type="similarity">
    <text evidence="7">Belongs to the peptidase S26 family. IMP1 subfamily.</text>
</comment>
<feature type="domain" description="Peptidase S26" evidence="9">
    <location>
        <begin position="31"/>
        <end position="87"/>
    </location>
</feature>
<dbReference type="InterPro" id="IPR036286">
    <property type="entry name" value="LexA/Signal_pep-like_sf"/>
</dbReference>
<sequence length="158" mass="18008">MTEGSLRRLFWKSARCAVYGFSASLVFGNHIGGFVYCEGTSMQPTIQHGDLLFVERLSVNWQNLHRGDIVAVLSPNDRNRLICKRLVCKEHDMSPSSNSERIPVGHCYVLGDNAQDSMDSRYFGSISLGLVQDRAMLRIWPISRFGWLTTHSIWEKEQ</sequence>
<dbReference type="Proteomes" id="UP001201812">
    <property type="component" value="Unassembled WGS sequence"/>
</dbReference>
<dbReference type="GO" id="GO:0006465">
    <property type="term" value="P:signal peptide processing"/>
    <property type="evidence" value="ECO:0007669"/>
    <property type="project" value="InterPro"/>
</dbReference>
<evidence type="ECO:0000256" key="3">
    <source>
        <dbReference type="ARBA" id="ARBA00022792"/>
    </source>
</evidence>